<keyword evidence="5" id="KW-1185">Reference proteome</keyword>
<dbReference type="Gene3D" id="3.40.50.720">
    <property type="entry name" value="NAD(P)-binding Rossmann-like Domain"/>
    <property type="match status" value="1"/>
</dbReference>
<dbReference type="Gene3D" id="3.30.530.20">
    <property type="match status" value="1"/>
</dbReference>
<accession>A0A1H5A763</accession>
<dbReference type="SUPFAM" id="SSF51735">
    <property type="entry name" value="NAD(P)-binding Rossmann-fold domains"/>
    <property type="match status" value="1"/>
</dbReference>
<evidence type="ECO:0000313" key="4">
    <source>
        <dbReference type="EMBL" id="SED37768.1"/>
    </source>
</evidence>
<dbReference type="SUPFAM" id="SSF55961">
    <property type="entry name" value="Bet v1-like"/>
    <property type="match status" value="1"/>
</dbReference>
<dbReference type="Proteomes" id="UP000182241">
    <property type="component" value="Unassembled WGS sequence"/>
</dbReference>
<evidence type="ECO:0000259" key="3">
    <source>
        <dbReference type="Pfam" id="PF08338"/>
    </source>
</evidence>
<dbReference type="Pfam" id="PF01370">
    <property type="entry name" value="Epimerase"/>
    <property type="match status" value="1"/>
</dbReference>
<dbReference type="STRING" id="57704.SAMN04489793_4796"/>
<dbReference type="EMBL" id="FNSA01000003">
    <property type="protein sequence ID" value="SED37768.1"/>
    <property type="molecule type" value="Genomic_DNA"/>
</dbReference>
<evidence type="ECO:0000313" key="5">
    <source>
        <dbReference type="Proteomes" id="UP000182241"/>
    </source>
</evidence>
<evidence type="ECO:0000259" key="2">
    <source>
        <dbReference type="Pfam" id="PF01370"/>
    </source>
</evidence>
<proteinExistence type="inferred from homology"/>
<protein>
    <recommendedName>
        <fullName evidence="6">TIGR01777 family protein</fullName>
    </recommendedName>
</protein>
<dbReference type="PANTHER" id="PTHR11092">
    <property type="entry name" value="SUGAR NUCLEOTIDE EPIMERASE RELATED"/>
    <property type="match status" value="1"/>
</dbReference>
<comment type="similarity">
    <text evidence="1">Belongs to the NAD(P)-dependent epimerase/dehydratase family. SDR39U1 subfamily.</text>
</comment>
<dbReference type="NCBIfam" id="TIGR01777">
    <property type="entry name" value="yfcH"/>
    <property type="match status" value="1"/>
</dbReference>
<name>A0A1H5A763_TSUTY</name>
<gene>
    <name evidence="4" type="ORF">SAMN04489793_4796</name>
</gene>
<dbReference type="PANTHER" id="PTHR11092:SF0">
    <property type="entry name" value="EPIMERASE FAMILY PROTEIN SDR39U1"/>
    <property type="match status" value="1"/>
</dbReference>
<dbReference type="RefSeq" id="WP_068741481.1">
    <property type="nucleotide sequence ID" value="NZ_CBDRGN010000006.1"/>
</dbReference>
<feature type="domain" description="NAD-dependent epimerase/dehydratase" evidence="2">
    <location>
        <begin position="154"/>
        <end position="359"/>
    </location>
</feature>
<feature type="domain" description="DUF1731" evidence="3">
    <location>
        <begin position="397"/>
        <end position="445"/>
    </location>
</feature>
<dbReference type="InterPro" id="IPR036291">
    <property type="entry name" value="NAD(P)-bd_dom_sf"/>
</dbReference>
<dbReference type="InterPro" id="IPR001509">
    <property type="entry name" value="Epimerase_deHydtase"/>
</dbReference>
<dbReference type="AlphaFoldDB" id="A0A1H5A763"/>
<reference evidence="5" key="1">
    <citation type="submission" date="2016-10" db="EMBL/GenBank/DDBJ databases">
        <authorList>
            <person name="Varghese N."/>
            <person name="Submissions S."/>
        </authorList>
    </citation>
    <scope>NUCLEOTIDE SEQUENCE [LARGE SCALE GENOMIC DNA]</scope>
    <source>
        <strain evidence="5">DSM 44234</strain>
    </source>
</reference>
<dbReference type="InterPro" id="IPR010099">
    <property type="entry name" value="SDR39U1"/>
</dbReference>
<dbReference type="Pfam" id="PF08338">
    <property type="entry name" value="DUF1731"/>
    <property type="match status" value="1"/>
</dbReference>
<dbReference type="OrthoDB" id="9801773at2"/>
<dbReference type="InterPro" id="IPR023393">
    <property type="entry name" value="START-like_dom_sf"/>
</dbReference>
<evidence type="ECO:0000256" key="1">
    <source>
        <dbReference type="ARBA" id="ARBA00009353"/>
    </source>
</evidence>
<organism evidence="4 5">
    <name type="scientific">Tsukamurella tyrosinosolvens</name>
    <dbReference type="NCBI Taxonomy" id="57704"/>
    <lineage>
        <taxon>Bacteria</taxon>
        <taxon>Bacillati</taxon>
        <taxon>Actinomycetota</taxon>
        <taxon>Actinomycetes</taxon>
        <taxon>Mycobacteriales</taxon>
        <taxon>Tsukamurellaceae</taxon>
        <taxon>Tsukamurella</taxon>
    </lineage>
</organism>
<sequence>MGIHGSAVVDAPVDEVFDWFSRPGAFARLQAPWLPMRLRSQATSLADGVTVIDLPGGLQWRAAHDPEGYVPGRRFVDEVSADGVRSLPAGLFPWRHVHGFEPVDAHRTRVTDEVETPVPERLLAEVIAFRYRRLAGDLAAHRRAADAGLGPSTVAVTGASGLVGTDLVALLSTGGHRVLRLVRGEPRSEDERRWDPAAPDPAALEGVDAVVHLAGASIAGRFTPAHKERIAASRIEPTRLLARAAARAGVPVFVSASAVGWYGRDRGDEILTEESAAPAEPDFLADVVRRWEAAAHDGAGDGPRVVTVRTGIVQAPQGGTLKLLLPLFRAGLGGRLGDGRQWQPWVGIDDLVDVYHRALWDTGLSGPVNTVAPGVVRNAAYTRALGRAVHRPTLLPVPAFGPALLLGREGADDLAFASQRVRPGVLEERGHPFRYPAVDDALAHLLGG</sequence>
<dbReference type="InterPro" id="IPR013549">
    <property type="entry name" value="DUF1731"/>
</dbReference>
<evidence type="ECO:0008006" key="6">
    <source>
        <dbReference type="Google" id="ProtNLM"/>
    </source>
</evidence>